<gene>
    <name evidence="1" type="ORF">DERF_000755</name>
</gene>
<dbReference type="Proteomes" id="UP000790347">
    <property type="component" value="Unassembled WGS sequence"/>
</dbReference>
<organism evidence="1 2">
    <name type="scientific">Dermatophagoides farinae</name>
    <name type="common">American house dust mite</name>
    <dbReference type="NCBI Taxonomy" id="6954"/>
    <lineage>
        <taxon>Eukaryota</taxon>
        <taxon>Metazoa</taxon>
        <taxon>Ecdysozoa</taxon>
        <taxon>Arthropoda</taxon>
        <taxon>Chelicerata</taxon>
        <taxon>Arachnida</taxon>
        <taxon>Acari</taxon>
        <taxon>Acariformes</taxon>
        <taxon>Sarcoptiformes</taxon>
        <taxon>Astigmata</taxon>
        <taxon>Psoroptidia</taxon>
        <taxon>Analgoidea</taxon>
        <taxon>Pyroglyphidae</taxon>
        <taxon>Dermatophagoidinae</taxon>
        <taxon>Dermatophagoides</taxon>
    </lineage>
</organism>
<dbReference type="EMBL" id="ASGP02000001">
    <property type="protein sequence ID" value="KAH9526690.1"/>
    <property type="molecule type" value="Genomic_DNA"/>
</dbReference>
<name>A0A922LCM4_DERFA</name>
<protein>
    <submittedName>
        <fullName evidence="1">Uncharacterized protein</fullName>
    </submittedName>
</protein>
<dbReference type="AlphaFoldDB" id="A0A922LCM4"/>
<evidence type="ECO:0000313" key="2">
    <source>
        <dbReference type="Proteomes" id="UP000790347"/>
    </source>
</evidence>
<comment type="caution">
    <text evidence="1">The sequence shown here is derived from an EMBL/GenBank/DDBJ whole genome shotgun (WGS) entry which is preliminary data.</text>
</comment>
<reference evidence="1" key="1">
    <citation type="submission" date="2013-05" db="EMBL/GenBank/DDBJ databases">
        <authorList>
            <person name="Yim A.K.Y."/>
            <person name="Chan T.F."/>
            <person name="Ji K.M."/>
            <person name="Liu X.Y."/>
            <person name="Zhou J.W."/>
            <person name="Li R.Q."/>
            <person name="Yang K.Y."/>
            <person name="Li J."/>
            <person name="Li M."/>
            <person name="Law P.T.W."/>
            <person name="Wu Y.L."/>
            <person name="Cai Z.L."/>
            <person name="Qin H."/>
            <person name="Bao Y."/>
            <person name="Leung R.K.K."/>
            <person name="Ng P.K.S."/>
            <person name="Zou J."/>
            <person name="Zhong X.J."/>
            <person name="Ran P.X."/>
            <person name="Zhong N.S."/>
            <person name="Liu Z.G."/>
            <person name="Tsui S.K.W."/>
        </authorList>
    </citation>
    <scope>NUCLEOTIDE SEQUENCE</scope>
    <source>
        <strain evidence="1">Derf</strain>
        <tissue evidence="1">Whole organism</tissue>
    </source>
</reference>
<accession>A0A922LCM4</accession>
<reference evidence="1" key="2">
    <citation type="journal article" date="2022" name="Res Sq">
        <title>Comparative Genomics Reveals Insights into the Divergent Evolution of Astigmatic Mites and Household Pest Adaptations.</title>
        <authorList>
            <person name="Xiong Q."/>
            <person name="Wan A.T.-Y."/>
            <person name="Liu X.-Y."/>
            <person name="Fung C.S.-H."/>
            <person name="Xiao X."/>
            <person name="Malainual N."/>
            <person name="Hou J."/>
            <person name="Wang L."/>
            <person name="Wang M."/>
            <person name="Yang K."/>
            <person name="Cui Y."/>
            <person name="Leung E."/>
            <person name="Nong W."/>
            <person name="Shin S.-K."/>
            <person name="Au S."/>
            <person name="Jeong K.Y."/>
            <person name="Chew F.T."/>
            <person name="Hui J."/>
            <person name="Leung T.F."/>
            <person name="Tungtrongchitr A."/>
            <person name="Zhong N."/>
            <person name="Liu Z."/>
            <person name="Tsui S."/>
        </authorList>
    </citation>
    <scope>NUCLEOTIDE SEQUENCE</scope>
    <source>
        <strain evidence="1">Derf</strain>
        <tissue evidence="1">Whole organism</tissue>
    </source>
</reference>
<keyword evidence="2" id="KW-1185">Reference proteome</keyword>
<sequence>MEKRLWAKMNKIQSSHWHINMLQSLSLSLSSSLLNGKVMCAKKTATTNSMLKQIPKSQCVCVFMK</sequence>
<evidence type="ECO:0000313" key="1">
    <source>
        <dbReference type="EMBL" id="KAH9526690.1"/>
    </source>
</evidence>
<proteinExistence type="predicted"/>